<accession>A0A6A3WJV6</accession>
<dbReference type="Proteomes" id="UP000437068">
    <property type="component" value="Unassembled WGS sequence"/>
</dbReference>
<dbReference type="EMBL" id="QXGE01007382">
    <property type="protein sequence ID" value="KAE9263502.1"/>
    <property type="molecule type" value="Genomic_DNA"/>
</dbReference>
<dbReference type="Proteomes" id="UP000433483">
    <property type="component" value="Unassembled WGS sequence"/>
</dbReference>
<keyword evidence="3" id="KW-1185">Reference proteome</keyword>
<dbReference type="AlphaFoldDB" id="A0A6A3WJV6"/>
<protein>
    <submittedName>
        <fullName evidence="1">Uncharacterized protein</fullName>
    </submittedName>
</protein>
<dbReference type="EMBL" id="QXGB01001737">
    <property type="protein sequence ID" value="KAE9186252.1"/>
    <property type="molecule type" value="Genomic_DNA"/>
</dbReference>
<evidence type="ECO:0000313" key="2">
    <source>
        <dbReference type="EMBL" id="KAE9263502.1"/>
    </source>
</evidence>
<sequence>MKLTVLVWPQTFVCSSALGNRLRNHCVCSVHRPLYLFRQVCSRISNCNLQADHTNGKYSD</sequence>
<evidence type="ECO:0000313" key="4">
    <source>
        <dbReference type="Proteomes" id="UP000437068"/>
    </source>
</evidence>
<evidence type="ECO:0000313" key="3">
    <source>
        <dbReference type="Proteomes" id="UP000433483"/>
    </source>
</evidence>
<comment type="caution">
    <text evidence="1">The sequence shown here is derived from an EMBL/GenBank/DDBJ whole genome shotgun (WGS) entry which is preliminary data.</text>
</comment>
<evidence type="ECO:0000313" key="1">
    <source>
        <dbReference type="EMBL" id="KAE9186252.1"/>
    </source>
</evidence>
<proteinExistence type="predicted"/>
<organism evidence="1 3">
    <name type="scientific">Phytophthora fragariae</name>
    <dbReference type="NCBI Taxonomy" id="53985"/>
    <lineage>
        <taxon>Eukaryota</taxon>
        <taxon>Sar</taxon>
        <taxon>Stramenopiles</taxon>
        <taxon>Oomycota</taxon>
        <taxon>Peronosporomycetes</taxon>
        <taxon>Peronosporales</taxon>
        <taxon>Peronosporaceae</taxon>
        <taxon>Phytophthora</taxon>
    </lineage>
</organism>
<reference evidence="3 4" key="1">
    <citation type="submission" date="2018-08" db="EMBL/GenBank/DDBJ databases">
        <title>Genomic investigation of the strawberry pathogen Phytophthora fragariae indicates pathogenicity is determined by transcriptional variation in three key races.</title>
        <authorList>
            <person name="Adams T.M."/>
            <person name="Armitage A.D."/>
            <person name="Sobczyk M.K."/>
            <person name="Bates H.J."/>
            <person name="Dunwell J.M."/>
            <person name="Nellist C.F."/>
            <person name="Harrison R.J."/>
        </authorList>
    </citation>
    <scope>NUCLEOTIDE SEQUENCE [LARGE SCALE GENOMIC DNA]</scope>
    <source>
        <strain evidence="2 4">A4</strain>
        <strain evidence="1 3">NOV-27</strain>
    </source>
</reference>
<gene>
    <name evidence="2" type="ORF">PF001_g31649</name>
    <name evidence="1" type="ORF">PF005_g20912</name>
</gene>
<name>A0A6A3WJV6_9STRA</name>